<evidence type="ECO:0000313" key="6">
    <source>
        <dbReference type="Proteomes" id="UP000580517"/>
    </source>
</evidence>
<dbReference type="GO" id="GO:0004491">
    <property type="term" value="F:methylmalonate-semialdehyde dehydrogenase (acylating, NAD) activity"/>
    <property type="evidence" value="ECO:0007669"/>
    <property type="project" value="UniProtKB-EC"/>
</dbReference>
<dbReference type="InterPro" id="IPR015590">
    <property type="entry name" value="Aldehyde_DH_dom"/>
</dbReference>
<dbReference type="CDD" id="cd07085">
    <property type="entry name" value="ALDH_F6_MMSDH"/>
    <property type="match status" value="1"/>
</dbReference>
<dbReference type="PANTHER" id="PTHR43866:SF4">
    <property type="entry name" value="MALONATE-SEMIALDEHYDE DEHYDROGENASE"/>
    <property type="match status" value="1"/>
</dbReference>
<dbReference type="PROSITE" id="PS00070">
    <property type="entry name" value="ALDEHYDE_DEHYDR_CYS"/>
    <property type="match status" value="1"/>
</dbReference>
<evidence type="ECO:0000256" key="3">
    <source>
        <dbReference type="ARBA" id="ARBA00023027"/>
    </source>
</evidence>
<keyword evidence="3" id="KW-0520">NAD</keyword>
<evidence type="ECO:0000313" key="5">
    <source>
        <dbReference type="EMBL" id="NYT36780.1"/>
    </source>
</evidence>
<dbReference type="InterPro" id="IPR016161">
    <property type="entry name" value="Ald_DH/histidinol_DH"/>
</dbReference>
<dbReference type="Proteomes" id="UP000580517">
    <property type="component" value="Unassembled WGS sequence"/>
</dbReference>
<dbReference type="GO" id="GO:0006210">
    <property type="term" value="P:thymine catabolic process"/>
    <property type="evidence" value="ECO:0007669"/>
    <property type="project" value="TreeGrafter"/>
</dbReference>
<dbReference type="EMBL" id="JACCEW010000002">
    <property type="protein sequence ID" value="NYT36780.1"/>
    <property type="molecule type" value="Genomic_DNA"/>
</dbReference>
<dbReference type="SUPFAM" id="SSF53720">
    <property type="entry name" value="ALDH-like"/>
    <property type="match status" value="1"/>
</dbReference>
<dbReference type="NCBIfam" id="TIGR01722">
    <property type="entry name" value="MMSDH"/>
    <property type="match status" value="1"/>
</dbReference>
<dbReference type="EC" id="1.2.1.27" evidence="1"/>
<dbReference type="InterPro" id="IPR016163">
    <property type="entry name" value="Ald_DH_C"/>
</dbReference>
<protein>
    <recommendedName>
        <fullName evidence="1">methylmalonate-semialdehyde dehydrogenase (CoA acylating)</fullName>
        <ecNumber evidence="1">1.2.1.27</ecNumber>
    </recommendedName>
</protein>
<dbReference type="InterPro" id="IPR010061">
    <property type="entry name" value="MeMal-semiAld_DH"/>
</dbReference>
<feature type="domain" description="Aldehyde dehydrogenase" evidence="4">
    <location>
        <begin position="35"/>
        <end position="495"/>
    </location>
</feature>
<comment type="caution">
    <text evidence="5">The sequence shown here is derived from an EMBL/GenBank/DDBJ whole genome shotgun (WGS) entry which is preliminary data.</text>
</comment>
<dbReference type="AlphaFoldDB" id="A0A853FD44"/>
<proteinExistence type="predicted"/>
<dbReference type="PANTHER" id="PTHR43866">
    <property type="entry name" value="MALONATE-SEMIALDEHYDE DEHYDROGENASE"/>
    <property type="match status" value="1"/>
</dbReference>
<evidence type="ECO:0000256" key="2">
    <source>
        <dbReference type="ARBA" id="ARBA00023002"/>
    </source>
</evidence>
<evidence type="ECO:0000259" key="4">
    <source>
        <dbReference type="Pfam" id="PF00171"/>
    </source>
</evidence>
<dbReference type="FunFam" id="3.40.309.10:FF:000002">
    <property type="entry name" value="Methylmalonate-semialdehyde dehydrogenase (Acylating)"/>
    <property type="match status" value="1"/>
</dbReference>
<keyword evidence="2" id="KW-0560">Oxidoreductase</keyword>
<keyword evidence="6" id="KW-1185">Reference proteome</keyword>
<gene>
    <name evidence="5" type="ORF">H0A68_07830</name>
</gene>
<dbReference type="InterPro" id="IPR016160">
    <property type="entry name" value="Ald_DH_CS_CYS"/>
</dbReference>
<name>A0A853FD44_9BURK</name>
<organism evidence="5 6">
    <name type="scientific">Allopusillimonas soli</name>
    <dbReference type="NCBI Taxonomy" id="659016"/>
    <lineage>
        <taxon>Bacteria</taxon>
        <taxon>Pseudomonadati</taxon>
        <taxon>Pseudomonadota</taxon>
        <taxon>Betaproteobacteria</taxon>
        <taxon>Burkholderiales</taxon>
        <taxon>Alcaligenaceae</taxon>
        <taxon>Allopusillimonas</taxon>
    </lineage>
</organism>
<dbReference type="InterPro" id="IPR016162">
    <property type="entry name" value="Ald_DH_N"/>
</dbReference>
<dbReference type="OrthoDB" id="6187633at2"/>
<accession>A0A853FD44</accession>
<dbReference type="FunFam" id="3.40.605.10:FF:000003">
    <property type="entry name" value="Methylmalonate-semialdehyde dehydrogenase [acylating]"/>
    <property type="match status" value="1"/>
</dbReference>
<dbReference type="Pfam" id="PF00171">
    <property type="entry name" value="Aldedh"/>
    <property type="match status" value="1"/>
</dbReference>
<sequence>MKDQNTQDSLAPQPAYLDDHDVGNYIGGQMVLSASGRTQPVYNPSLGKIARRLVLSTEEDVQTAVASARAAAPVWANTAPLRRARVLQRFLRLMEEHTDELAAIITAEHGKVFTDAKGEVARGIDVIEFACGIPQLLKGDYTEQIANGIDNWTMRQPLGVVAGITPFNFPCMVPCWMFPVALAAGNAFILKPSERDPSASLLMARLLKEAGLPDGVFNVVQGDKTVVDALLAHPDVAAISFVGSTPIAHYIYERGAHFGKRVQALGGAKNHMIVMPDADIDRTVDALVGAAYGSAGERCMAISVAVLVGSAGEKILPALVERTKSLKIKDGMHLDAEMGPVVTREALERIENYIQLGVEQGAELVVDGRGYKVSDREDGFYIGGTLFDKVTPEMRIYKEEIFGPVLACVHVDDLGQAVDLINAHEFGNGVSCFTSDGHTAREFARRIQVGMVGVNVPIPVPMAWHGFGGWKRSLFGDMHAYGEEGVRFYTKQKSVMQRWPENIDKGNEFIMPTM</sequence>
<reference evidence="5 6" key="1">
    <citation type="submission" date="2020-07" db="EMBL/GenBank/DDBJ databases">
        <title>Taxonomic revisions and descriptions of new bacterial species based on genomic comparisons in the high-G+C-content subgroup of the family Alcaligenaceae.</title>
        <authorList>
            <person name="Szabo A."/>
            <person name="Felfoldi T."/>
        </authorList>
    </citation>
    <scope>NUCLEOTIDE SEQUENCE [LARGE SCALE GENOMIC DNA]</scope>
    <source>
        <strain evidence="5 6">DSM 25264</strain>
    </source>
</reference>
<dbReference type="GO" id="GO:0006574">
    <property type="term" value="P:L-valine catabolic process"/>
    <property type="evidence" value="ECO:0007669"/>
    <property type="project" value="TreeGrafter"/>
</dbReference>
<dbReference type="Gene3D" id="3.40.605.10">
    <property type="entry name" value="Aldehyde Dehydrogenase, Chain A, domain 1"/>
    <property type="match status" value="1"/>
</dbReference>
<dbReference type="RefSeq" id="WP_129968718.1">
    <property type="nucleotide sequence ID" value="NZ_JACCEW010000002.1"/>
</dbReference>
<evidence type="ECO:0000256" key="1">
    <source>
        <dbReference type="ARBA" id="ARBA00013048"/>
    </source>
</evidence>
<dbReference type="Gene3D" id="3.40.309.10">
    <property type="entry name" value="Aldehyde Dehydrogenase, Chain A, domain 2"/>
    <property type="match status" value="1"/>
</dbReference>